<dbReference type="PANTHER" id="PTHR36423">
    <property type="entry name" value="AFR070WP"/>
    <property type="match status" value="1"/>
</dbReference>
<organism evidence="1 2">
    <name type="scientific">Pseudomonas syringae</name>
    <dbReference type="NCBI Taxonomy" id="317"/>
    <lineage>
        <taxon>Bacteria</taxon>
        <taxon>Pseudomonadati</taxon>
        <taxon>Pseudomonadota</taxon>
        <taxon>Gammaproteobacteria</taxon>
        <taxon>Pseudomonadales</taxon>
        <taxon>Pseudomonadaceae</taxon>
        <taxon>Pseudomonas</taxon>
    </lineage>
</organism>
<dbReference type="InterPro" id="IPR023389">
    <property type="entry name" value="DOPA-like_sf"/>
</dbReference>
<keyword evidence="1" id="KW-0560">Oxidoreductase</keyword>
<keyword evidence="1" id="KW-0223">Dioxygenase</keyword>
<dbReference type="GO" id="GO:0051213">
    <property type="term" value="F:dioxygenase activity"/>
    <property type="evidence" value="ECO:0007669"/>
    <property type="project" value="UniProtKB-KW"/>
</dbReference>
<dbReference type="EMBL" id="JPQT01000074">
    <property type="protein sequence ID" value="KFE53678.1"/>
    <property type="molecule type" value="Genomic_DNA"/>
</dbReference>
<evidence type="ECO:0000313" key="2">
    <source>
        <dbReference type="Proteomes" id="UP000028643"/>
    </source>
</evidence>
<dbReference type="Proteomes" id="UP000028643">
    <property type="component" value="Unassembled WGS sequence"/>
</dbReference>
<sequence>MPEIQGYHAHVYFDADTIEQARALCEAAAERFGVQMGRIHERLVGPHVDWSCQLAFDHGQFADLMLWLSLNRQGLVVLIHPLTGDDLADHTEHAIWMGAVRPLDVGMFKR</sequence>
<dbReference type="PATRIC" id="fig|317.174.peg.1117"/>
<proteinExistence type="predicted"/>
<dbReference type="InterPro" id="IPR014980">
    <property type="entry name" value="DOPA_dioxygen"/>
</dbReference>
<dbReference type="PANTHER" id="PTHR36423:SF2">
    <property type="entry name" value="AFR070WP"/>
    <property type="match status" value="1"/>
</dbReference>
<dbReference type="Pfam" id="PF08883">
    <property type="entry name" value="DOPA_dioxygen"/>
    <property type="match status" value="1"/>
</dbReference>
<comment type="caution">
    <text evidence="1">The sequence shown here is derived from an EMBL/GenBank/DDBJ whole genome shotgun (WGS) entry which is preliminary data.</text>
</comment>
<dbReference type="SUPFAM" id="SSF143410">
    <property type="entry name" value="DOPA-like"/>
    <property type="match status" value="1"/>
</dbReference>
<name>A0A085VE15_PSESX</name>
<dbReference type="RefSeq" id="WP_020292003.1">
    <property type="nucleotide sequence ID" value="NZ_JPQT01000074.1"/>
</dbReference>
<dbReference type="PIRSF" id="PIRSF028139">
    <property type="entry name" value="DOPA-diox_rel_Mll2280"/>
    <property type="match status" value="1"/>
</dbReference>
<accession>A0A085VE15</accession>
<dbReference type="AlphaFoldDB" id="A0A085VE15"/>
<dbReference type="Gene3D" id="3.30.70.1240">
    <property type="entry name" value="DOPA-like domains"/>
    <property type="match status" value="1"/>
</dbReference>
<gene>
    <name evidence="1" type="ORF">IV02_05485</name>
</gene>
<protein>
    <submittedName>
        <fullName evidence="1">4,5-dioxygenase</fullName>
    </submittedName>
</protein>
<reference evidence="1 2" key="1">
    <citation type="submission" date="2014-07" db="EMBL/GenBank/DDBJ databases">
        <title>Draft Genome Sequences of Environmental Pseudomonas syringae strains.</title>
        <authorList>
            <person name="Baltrus D.A."/>
            <person name="Berge O."/>
            <person name="Morris C."/>
        </authorList>
    </citation>
    <scope>NUCLEOTIDE SEQUENCE [LARGE SCALE GENOMIC DNA]</scope>
    <source>
        <strain evidence="1 2">CEB003</strain>
    </source>
</reference>
<evidence type="ECO:0000313" key="1">
    <source>
        <dbReference type="EMBL" id="KFE53678.1"/>
    </source>
</evidence>